<sequence length="132" mass="14269">MGVLHIWRNSRWVTAGMALVACVGGVKAYEARDVTQPPDQVVRLLYTDMPALQSSGAQRLQRICERASSDGDRRAEMRADWSAVERRLSTLERQQVAHAGAARRACSAVWGNAPGCLAEDATSAGTLSVESV</sequence>
<comment type="caution">
    <text evidence="2">The sequence shown here is derived from an EMBL/GenBank/DDBJ whole genome shotgun (WGS) entry which is preliminary data.</text>
</comment>
<keyword evidence="1" id="KW-0732">Signal</keyword>
<feature type="chain" id="PRO_5043990067" evidence="1">
    <location>
        <begin position="29"/>
        <end position="132"/>
    </location>
</feature>
<accession>A0AAV9J280</accession>
<reference evidence="2 3" key="1">
    <citation type="submission" date="2022-07" db="EMBL/GenBank/DDBJ databases">
        <title>Genome-wide signatures of adaptation to extreme environments.</title>
        <authorList>
            <person name="Cho C.H."/>
            <person name="Yoon H.S."/>
        </authorList>
    </citation>
    <scope>NUCLEOTIDE SEQUENCE [LARGE SCALE GENOMIC DNA]</scope>
    <source>
        <strain evidence="2 3">DBV 063 E5</strain>
    </source>
</reference>
<organism evidence="2 3">
    <name type="scientific">Cyanidium caldarium</name>
    <name type="common">Red alga</name>
    <dbReference type="NCBI Taxonomy" id="2771"/>
    <lineage>
        <taxon>Eukaryota</taxon>
        <taxon>Rhodophyta</taxon>
        <taxon>Bangiophyceae</taxon>
        <taxon>Cyanidiales</taxon>
        <taxon>Cyanidiaceae</taxon>
        <taxon>Cyanidium</taxon>
    </lineage>
</organism>
<protein>
    <submittedName>
        <fullName evidence="2">Uncharacterized protein</fullName>
    </submittedName>
</protein>
<dbReference type="EMBL" id="JANCYW010000017">
    <property type="protein sequence ID" value="KAK4538391.1"/>
    <property type="molecule type" value="Genomic_DNA"/>
</dbReference>
<evidence type="ECO:0000313" key="2">
    <source>
        <dbReference type="EMBL" id="KAK4538391.1"/>
    </source>
</evidence>
<dbReference type="Proteomes" id="UP001301350">
    <property type="component" value="Unassembled WGS sequence"/>
</dbReference>
<dbReference type="AlphaFoldDB" id="A0AAV9J280"/>
<gene>
    <name evidence="2" type="ORF">CDCA_CDCA17G4416</name>
</gene>
<proteinExistence type="predicted"/>
<name>A0AAV9J280_CYACA</name>
<evidence type="ECO:0000313" key="3">
    <source>
        <dbReference type="Proteomes" id="UP001301350"/>
    </source>
</evidence>
<feature type="signal peptide" evidence="1">
    <location>
        <begin position="1"/>
        <end position="28"/>
    </location>
</feature>
<evidence type="ECO:0000256" key="1">
    <source>
        <dbReference type="SAM" id="SignalP"/>
    </source>
</evidence>
<keyword evidence="3" id="KW-1185">Reference proteome</keyword>